<feature type="non-terminal residue" evidence="2">
    <location>
        <position position="1"/>
    </location>
</feature>
<dbReference type="AlphaFoldDB" id="A0A2P5DGJ2"/>
<sequence>QRKNSLTLSIISRFHDRNLKTDFAHIFTTLVLLSRIRLAFSTNLSFPRLSLTTWLPFPHNFNLFILILHFHILLLTTLSHLFLPALPPIFITRIVTTTTTTTIIILQILLFIVLNDHLPDTKRRTPPQTLESRHALLDPLDLFLPQFQEFLLRIVVLHQMLTLTLIVRFHKPFVPALIQRPIHLDPPPYNFIAIGFLRSRSQRRRRRRRRRRTDD</sequence>
<protein>
    <submittedName>
        <fullName evidence="2">Uncharacterized protein</fullName>
    </submittedName>
</protein>
<dbReference type="Proteomes" id="UP000237000">
    <property type="component" value="Unassembled WGS sequence"/>
</dbReference>
<accession>A0A2P5DGJ2</accession>
<dbReference type="InParanoid" id="A0A2P5DGJ2"/>
<dbReference type="EMBL" id="JXTC01000272">
    <property type="protein sequence ID" value="PON72401.1"/>
    <property type="molecule type" value="Genomic_DNA"/>
</dbReference>
<evidence type="ECO:0000256" key="1">
    <source>
        <dbReference type="SAM" id="Phobius"/>
    </source>
</evidence>
<feature type="transmembrane region" description="Helical" evidence="1">
    <location>
        <begin position="60"/>
        <end position="83"/>
    </location>
</feature>
<reference evidence="3" key="1">
    <citation type="submission" date="2016-06" db="EMBL/GenBank/DDBJ databases">
        <title>Parallel loss of symbiosis genes in relatives of nitrogen-fixing non-legume Parasponia.</title>
        <authorList>
            <person name="Van Velzen R."/>
            <person name="Holmer R."/>
            <person name="Bu F."/>
            <person name="Rutten L."/>
            <person name="Van Zeijl A."/>
            <person name="Liu W."/>
            <person name="Santuari L."/>
            <person name="Cao Q."/>
            <person name="Sharma T."/>
            <person name="Shen D."/>
            <person name="Roswanjaya Y."/>
            <person name="Wardhani T."/>
            <person name="Kalhor M.S."/>
            <person name="Jansen J."/>
            <person name="Van den Hoogen J."/>
            <person name="Gungor B."/>
            <person name="Hartog M."/>
            <person name="Hontelez J."/>
            <person name="Verver J."/>
            <person name="Yang W.-C."/>
            <person name="Schijlen E."/>
            <person name="Repin R."/>
            <person name="Schilthuizen M."/>
            <person name="Schranz E."/>
            <person name="Heidstra R."/>
            <person name="Miyata K."/>
            <person name="Fedorova E."/>
            <person name="Kohlen W."/>
            <person name="Bisseling T."/>
            <person name="Smit S."/>
            <person name="Geurts R."/>
        </authorList>
    </citation>
    <scope>NUCLEOTIDE SEQUENCE [LARGE SCALE GENOMIC DNA]</scope>
    <source>
        <strain evidence="3">cv. RG33-2</strain>
    </source>
</reference>
<evidence type="ECO:0000313" key="2">
    <source>
        <dbReference type="EMBL" id="PON72401.1"/>
    </source>
</evidence>
<organism evidence="2 3">
    <name type="scientific">Trema orientale</name>
    <name type="common">Charcoal tree</name>
    <name type="synonym">Celtis orientalis</name>
    <dbReference type="NCBI Taxonomy" id="63057"/>
    <lineage>
        <taxon>Eukaryota</taxon>
        <taxon>Viridiplantae</taxon>
        <taxon>Streptophyta</taxon>
        <taxon>Embryophyta</taxon>
        <taxon>Tracheophyta</taxon>
        <taxon>Spermatophyta</taxon>
        <taxon>Magnoliopsida</taxon>
        <taxon>eudicotyledons</taxon>
        <taxon>Gunneridae</taxon>
        <taxon>Pentapetalae</taxon>
        <taxon>rosids</taxon>
        <taxon>fabids</taxon>
        <taxon>Rosales</taxon>
        <taxon>Cannabaceae</taxon>
        <taxon>Trema</taxon>
    </lineage>
</organism>
<proteinExistence type="predicted"/>
<evidence type="ECO:0000313" key="3">
    <source>
        <dbReference type="Proteomes" id="UP000237000"/>
    </source>
</evidence>
<gene>
    <name evidence="2" type="ORF">TorRG33x02_251990</name>
</gene>
<comment type="caution">
    <text evidence="2">The sequence shown here is derived from an EMBL/GenBank/DDBJ whole genome shotgun (WGS) entry which is preliminary data.</text>
</comment>
<name>A0A2P5DGJ2_TREOI</name>
<keyword evidence="3" id="KW-1185">Reference proteome</keyword>
<dbReference type="OrthoDB" id="10453017at2759"/>
<keyword evidence="1" id="KW-1133">Transmembrane helix</keyword>
<feature type="transmembrane region" description="Helical" evidence="1">
    <location>
        <begin position="90"/>
        <end position="114"/>
    </location>
</feature>
<keyword evidence="1" id="KW-0812">Transmembrane</keyword>
<keyword evidence="1" id="KW-0472">Membrane</keyword>